<feature type="transmembrane region" description="Helical" evidence="8">
    <location>
        <begin position="199"/>
        <end position="220"/>
    </location>
</feature>
<dbReference type="PANTHER" id="PTHR22883:SF23">
    <property type="entry name" value="PALMITOYLTRANSFERASE ZDHHC6"/>
    <property type="match status" value="1"/>
</dbReference>
<dbReference type="EMBL" id="BDEQ01000001">
    <property type="protein sequence ID" value="GAT94078.1"/>
    <property type="molecule type" value="Genomic_DNA"/>
</dbReference>
<evidence type="ECO:0000256" key="4">
    <source>
        <dbReference type="ARBA" id="ARBA00022989"/>
    </source>
</evidence>
<evidence type="ECO:0000313" key="10">
    <source>
        <dbReference type="EMBL" id="GAT94078.1"/>
    </source>
</evidence>
<keyword evidence="4 8" id="KW-1133">Transmembrane helix</keyword>
<feature type="transmembrane region" description="Helical" evidence="8">
    <location>
        <begin position="159"/>
        <end position="187"/>
    </location>
</feature>
<dbReference type="VEuPathDB" id="AmoebaDB:EHI8A_006680"/>
<dbReference type="PANTHER" id="PTHR22883">
    <property type="entry name" value="ZINC FINGER DHHC DOMAIN CONTAINING PROTEIN"/>
    <property type="match status" value="1"/>
</dbReference>
<keyword evidence="6 8" id="KW-0012">Acyltransferase</keyword>
<dbReference type="Proteomes" id="UP000078387">
    <property type="component" value="Unassembled WGS sequence"/>
</dbReference>
<evidence type="ECO:0000259" key="9">
    <source>
        <dbReference type="Pfam" id="PF01529"/>
    </source>
</evidence>
<dbReference type="eggNOG" id="KOG1311">
    <property type="taxonomic scope" value="Eukaryota"/>
</dbReference>
<evidence type="ECO:0000256" key="1">
    <source>
        <dbReference type="ARBA" id="ARBA00004141"/>
    </source>
</evidence>
<dbReference type="PROSITE" id="PS50216">
    <property type="entry name" value="DHHC"/>
    <property type="match status" value="1"/>
</dbReference>
<dbReference type="VEuPathDB" id="AmoebaDB:KM1_324180"/>
<comment type="catalytic activity">
    <reaction evidence="8">
        <text>L-cysteinyl-[protein] + hexadecanoyl-CoA = S-hexadecanoyl-L-cysteinyl-[protein] + CoA</text>
        <dbReference type="Rhea" id="RHEA:36683"/>
        <dbReference type="Rhea" id="RHEA-COMP:10131"/>
        <dbReference type="Rhea" id="RHEA-COMP:11032"/>
        <dbReference type="ChEBI" id="CHEBI:29950"/>
        <dbReference type="ChEBI" id="CHEBI:57287"/>
        <dbReference type="ChEBI" id="CHEBI:57379"/>
        <dbReference type="ChEBI" id="CHEBI:74151"/>
        <dbReference type="EC" id="2.3.1.225"/>
    </reaction>
</comment>
<sequence>MEDIPHPYYSHLNLSLPSFGRFHFFAPCVACLVYAIYFFWIVPSCLIDQSYFGSFLINLGLYLLIFFLFVYFSILYVKPHIIPPYASLEEKQDAIARANEAFVNNWHCYDVDYPIRYCCVCKRFIPQRCFHCSQCGYCVELKDHHCDYFGFCIGRHNLLLFYLFFLTLIALCLYGFVCFFHLCYVVGFGTFTPLRIFKLIGILHILACLSLGLILSFYFLNNSLSLLINRKTQFELLLEHRISLKLHSTFSFPSLSLSNILSLLFLST</sequence>
<dbReference type="GO" id="GO:0016020">
    <property type="term" value="C:membrane"/>
    <property type="evidence" value="ECO:0007669"/>
    <property type="project" value="UniProtKB-SubCell"/>
</dbReference>
<protein>
    <recommendedName>
        <fullName evidence="8">Palmitoyltransferase</fullName>
        <ecNumber evidence="8">2.3.1.225</ecNumber>
    </recommendedName>
</protein>
<evidence type="ECO:0000256" key="2">
    <source>
        <dbReference type="ARBA" id="ARBA00022679"/>
    </source>
</evidence>
<keyword evidence="3 8" id="KW-0812">Transmembrane</keyword>
<dbReference type="VEuPathDB" id="AmoebaDB:EHI_048840"/>
<evidence type="ECO:0000256" key="8">
    <source>
        <dbReference type="RuleBase" id="RU079119"/>
    </source>
</evidence>
<evidence type="ECO:0000256" key="5">
    <source>
        <dbReference type="ARBA" id="ARBA00023136"/>
    </source>
</evidence>
<feature type="transmembrane region" description="Helical" evidence="8">
    <location>
        <begin position="55"/>
        <end position="77"/>
    </location>
</feature>
<accession>A0A175JKT5</accession>
<reference evidence="10 11" key="1">
    <citation type="submission" date="2016-05" db="EMBL/GenBank/DDBJ databases">
        <title>First whole genome sequencing of Entamoeba histolytica HM1:IMSS-clone-6.</title>
        <authorList>
            <person name="Mukherjee Avik.K."/>
            <person name="Izumyama S."/>
            <person name="Nakada-Tsukui K."/>
            <person name="Nozaki T."/>
        </authorList>
    </citation>
    <scope>NUCLEOTIDE SEQUENCE [LARGE SCALE GENOMIC DNA]</scope>
    <source>
        <strain evidence="10 11">HM1:IMSS clone 6</strain>
    </source>
</reference>
<dbReference type="InterPro" id="IPR039859">
    <property type="entry name" value="PFA4/ZDH16/20/ERF2-like"/>
</dbReference>
<comment type="similarity">
    <text evidence="7">Belongs to the DHHC palmitoyltransferase family. PFA5 subfamily.</text>
</comment>
<dbReference type="VEuPathDB" id="AmoebaDB:EHI5A_015400"/>
<organism evidence="10 11">
    <name type="scientific">Entamoeba histolytica</name>
    <dbReference type="NCBI Taxonomy" id="5759"/>
    <lineage>
        <taxon>Eukaryota</taxon>
        <taxon>Amoebozoa</taxon>
        <taxon>Evosea</taxon>
        <taxon>Archamoebae</taxon>
        <taxon>Mastigamoebida</taxon>
        <taxon>Entamoebidae</taxon>
        <taxon>Entamoeba</taxon>
    </lineage>
</organism>
<dbReference type="VEuPathDB" id="AmoebaDB:EHI7A_005990"/>
<dbReference type="GO" id="GO:0006612">
    <property type="term" value="P:protein targeting to membrane"/>
    <property type="evidence" value="ECO:0007669"/>
    <property type="project" value="TreeGrafter"/>
</dbReference>
<comment type="caution">
    <text evidence="10">The sequence shown here is derived from an EMBL/GenBank/DDBJ whole genome shotgun (WGS) entry which is preliminary data.</text>
</comment>
<proteinExistence type="inferred from homology"/>
<evidence type="ECO:0000256" key="3">
    <source>
        <dbReference type="ARBA" id="ARBA00022692"/>
    </source>
</evidence>
<keyword evidence="2 8" id="KW-0808">Transferase</keyword>
<dbReference type="GO" id="GO:0019706">
    <property type="term" value="F:protein-cysteine S-palmitoyltransferase activity"/>
    <property type="evidence" value="ECO:0007669"/>
    <property type="project" value="UniProtKB-EC"/>
</dbReference>
<evidence type="ECO:0000256" key="6">
    <source>
        <dbReference type="ARBA" id="ARBA00023315"/>
    </source>
</evidence>
<feature type="domain" description="Palmitoyltransferase DHHC" evidence="9">
    <location>
        <begin position="115"/>
        <end position="235"/>
    </location>
</feature>
<name>A0A175JKT5_ENTHI</name>
<dbReference type="Pfam" id="PF01529">
    <property type="entry name" value="DHHC"/>
    <property type="match status" value="1"/>
</dbReference>
<evidence type="ECO:0000256" key="7">
    <source>
        <dbReference type="ARBA" id="ARBA00038298"/>
    </source>
</evidence>
<dbReference type="AlphaFoldDB" id="A0A175JKT5"/>
<dbReference type="GO" id="GO:0005794">
    <property type="term" value="C:Golgi apparatus"/>
    <property type="evidence" value="ECO:0007669"/>
    <property type="project" value="TreeGrafter"/>
</dbReference>
<gene>
    <name evidence="10" type="ORF">CL6EHI_c00076</name>
</gene>
<dbReference type="EC" id="2.3.1.225" evidence="8"/>
<comment type="domain">
    <text evidence="8">The DHHC domain is required for palmitoyltransferase activity.</text>
</comment>
<dbReference type="InterPro" id="IPR001594">
    <property type="entry name" value="Palmitoyltrfase_DHHC"/>
</dbReference>
<comment type="subcellular location">
    <subcellularLocation>
        <location evidence="1">Membrane</location>
        <topology evidence="1">Multi-pass membrane protein</topology>
    </subcellularLocation>
</comment>
<feature type="transmembrane region" description="Helical" evidence="8">
    <location>
        <begin position="22"/>
        <end position="43"/>
    </location>
</feature>
<keyword evidence="5 8" id="KW-0472">Membrane</keyword>
<evidence type="ECO:0000313" key="11">
    <source>
        <dbReference type="Proteomes" id="UP000078387"/>
    </source>
</evidence>
<dbReference type="GO" id="GO:0005783">
    <property type="term" value="C:endoplasmic reticulum"/>
    <property type="evidence" value="ECO:0007669"/>
    <property type="project" value="TreeGrafter"/>
</dbReference>